<evidence type="ECO:0000313" key="3">
    <source>
        <dbReference type="EMBL" id="EOU22122.1"/>
    </source>
</evidence>
<dbReference type="InterPro" id="IPR051083">
    <property type="entry name" value="GrpII_Intron_Splice-Mob/Def"/>
</dbReference>
<sequence>MRNPEIILNNLIANSKKSEYRFQRLYRNLFNEEFFLIAYGKLAPNSGNLTEGISKETIDGFKLEKITKLIEDLKNERYQPKPVKRIYIPKKNGKQRPLGIPTFEDKLVQEVVRMLLEAIYEGKFSNQSHGFRPNRSCHTALKQIQHNFIGSKWFIEGDICSFFDTIDHHIMIQVLRKQIDDERFIRLIWKFLRAGYLEEWKFHKTYSGMPQGGIISPILSNIYLNELDSYMNKYRSEFNSGKRRKRNPEYEHLKAKMDYLQQKINKLEMNSNQRHELILQFKALKKQRSTLPSVNFFDPEFKRLSYTRYADDCAP</sequence>
<protein>
    <recommendedName>
        <fullName evidence="1">Reverse transcriptase domain-containing protein</fullName>
    </recommendedName>
</protein>
<evidence type="ECO:0000313" key="5">
    <source>
        <dbReference type="Proteomes" id="UP000014107"/>
    </source>
</evidence>
<reference evidence="2 4" key="1">
    <citation type="submission" date="2013-03" db="EMBL/GenBank/DDBJ databases">
        <title>The Genome Sequence of Enterococcus avium ATCC_14025 (Illumina only assembly).</title>
        <authorList>
            <consortium name="The Broad Institute Genomics Platform"/>
            <consortium name="The Broad Institute Genome Sequencing Center for Infectious Disease"/>
            <person name="Earl A."/>
            <person name="Russ C."/>
            <person name="Gilmore M."/>
            <person name="Surin D."/>
            <person name="Walker B."/>
            <person name="Young S."/>
            <person name="Zeng Q."/>
            <person name="Gargeya S."/>
            <person name="Fitzgerald M."/>
            <person name="Haas B."/>
            <person name="Abouelleil A."/>
            <person name="Allen A.W."/>
            <person name="Alvarado L."/>
            <person name="Arachchi H.M."/>
            <person name="Berlin A.M."/>
            <person name="Chapman S.B."/>
            <person name="Gainer-Dewar J."/>
            <person name="Goldberg J."/>
            <person name="Griggs A."/>
            <person name="Gujja S."/>
            <person name="Hansen M."/>
            <person name="Howarth C."/>
            <person name="Imamovic A."/>
            <person name="Ireland A."/>
            <person name="Larimer J."/>
            <person name="McCowan C."/>
            <person name="Murphy C."/>
            <person name="Pearson M."/>
            <person name="Poon T.W."/>
            <person name="Priest M."/>
            <person name="Roberts A."/>
            <person name="Saif S."/>
            <person name="Shea T."/>
            <person name="Sisk P."/>
            <person name="Sykes S."/>
            <person name="Wortman J."/>
            <person name="Nusbaum C."/>
            <person name="Birren B."/>
        </authorList>
    </citation>
    <scope>NUCLEOTIDE SEQUENCE [LARGE SCALE GENOMIC DNA]</scope>
    <source>
        <strain evidence="2 4">ATCC 14025</strain>
    </source>
</reference>
<gene>
    <name evidence="3" type="ORF">I570_02324</name>
    <name evidence="2" type="ORF">OMU_02914</name>
</gene>
<dbReference type="PANTHER" id="PTHR34047">
    <property type="entry name" value="NUCLEAR INTRON MATURASE 1, MITOCHONDRIAL-RELATED"/>
    <property type="match status" value="1"/>
</dbReference>
<evidence type="ECO:0000313" key="4">
    <source>
        <dbReference type="Proteomes" id="UP000014104"/>
    </source>
</evidence>
<reference evidence="3 5" key="2">
    <citation type="submission" date="2013-03" db="EMBL/GenBank/DDBJ databases">
        <title>The Genome Sequence of Enterococcus avium ATCC_14025 (PacBio/Illumina hybrid assembly).</title>
        <authorList>
            <consortium name="The Broad Institute Genomics Platform"/>
            <consortium name="The Broad Institute Genome Sequencing Center for Infectious Disease"/>
            <person name="Earl A."/>
            <person name="Russ C."/>
            <person name="Gilmore M."/>
            <person name="Surin D."/>
            <person name="Walker B."/>
            <person name="Young S."/>
            <person name="Zeng Q."/>
            <person name="Gargeya S."/>
            <person name="Fitzgerald M."/>
            <person name="Haas B."/>
            <person name="Abouelleil A."/>
            <person name="Allen A.W."/>
            <person name="Alvarado L."/>
            <person name="Arachchi H.M."/>
            <person name="Berlin A.M."/>
            <person name="Chapman S.B."/>
            <person name="Gainer-Dewar J."/>
            <person name="Goldberg J."/>
            <person name="Griggs A."/>
            <person name="Gujja S."/>
            <person name="Hansen M."/>
            <person name="Howarth C."/>
            <person name="Imamovic A."/>
            <person name="Ireland A."/>
            <person name="Larimer J."/>
            <person name="McCowan C."/>
            <person name="Murphy C."/>
            <person name="Pearson M."/>
            <person name="Poon T.W."/>
            <person name="Priest M."/>
            <person name="Roberts A."/>
            <person name="Saif S."/>
            <person name="Shea T."/>
            <person name="Sisk P."/>
            <person name="Sykes S."/>
            <person name="Wortman J."/>
            <person name="Nusbaum C."/>
            <person name="Birren B."/>
        </authorList>
    </citation>
    <scope>NUCLEOTIDE SEQUENCE [LARGE SCALE GENOMIC DNA]</scope>
    <source>
        <strain evidence="3 5">ATCC 14025</strain>
    </source>
</reference>
<name>A0AAV3IYN5_ENTAV</name>
<dbReference type="InterPro" id="IPR000477">
    <property type="entry name" value="RT_dom"/>
</dbReference>
<dbReference type="AlphaFoldDB" id="A0AAV3IYN5"/>
<comment type="caution">
    <text evidence="3">The sequence shown here is derived from an EMBL/GenBank/DDBJ whole genome shotgun (WGS) entry which is preliminary data.</text>
</comment>
<dbReference type="Proteomes" id="UP000014107">
    <property type="component" value="Unassembled WGS sequence"/>
</dbReference>
<dbReference type="EMBL" id="AHYV01000030">
    <property type="protein sequence ID" value="EOT42974.1"/>
    <property type="molecule type" value="Genomic_DNA"/>
</dbReference>
<dbReference type="CDD" id="cd01651">
    <property type="entry name" value="RT_G2_intron"/>
    <property type="match status" value="1"/>
</dbReference>
<evidence type="ECO:0000313" key="2">
    <source>
        <dbReference type="EMBL" id="EOT42974.1"/>
    </source>
</evidence>
<keyword evidence="4" id="KW-1185">Reference proteome</keyword>
<dbReference type="Pfam" id="PF00078">
    <property type="entry name" value="RVT_1"/>
    <property type="match status" value="1"/>
</dbReference>
<dbReference type="PROSITE" id="PS50878">
    <property type="entry name" value="RT_POL"/>
    <property type="match status" value="1"/>
</dbReference>
<feature type="domain" description="Reverse transcriptase" evidence="1">
    <location>
        <begin position="69"/>
        <end position="315"/>
    </location>
</feature>
<proteinExistence type="predicted"/>
<dbReference type="InterPro" id="IPR043502">
    <property type="entry name" value="DNA/RNA_pol_sf"/>
</dbReference>
<dbReference type="SUPFAM" id="SSF56672">
    <property type="entry name" value="DNA/RNA polymerases"/>
    <property type="match status" value="1"/>
</dbReference>
<dbReference type="EMBL" id="ASWL01000003">
    <property type="protein sequence ID" value="EOU22122.1"/>
    <property type="molecule type" value="Genomic_DNA"/>
</dbReference>
<accession>A0AAV3IYN5</accession>
<dbReference type="Proteomes" id="UP000014104">
    <property type="component" value="Unassembled WGS sequence"/>
</dbReference>
<evidence type="ECO:0000259" key="1">
    <source>
        <dbReference type="PROSITE" id="PS50878"/>
    </source>
</evidence>
<organism evidence="3 5">
    <name type="scientific">Enterococcus avium ATCC 14025</name>
    <dbReference type="NCBI Taxonomy" id="1140002"/>
    <lineage>
        <taxon>Bacteria</taxon>
        <taxon>Bacillati</taxon>
        <taxon>Bacillota</taxon>
        <taxon>Bacilli</taxon>
        <taxon>Lactobacillales</taxon>
        <taxon>Enterococcaceae</taxon>
        <taxon>Enterococcus</taxon>
    </lineage>
</organism>
<dbReference type="PANTHER" id="PTHR34047:SF8">
    <property type="entry name" value="PROTEIN YKFC"/>
    <property type="match status" value="1"/>
</dbReference>